<evidence type="ECO:0000259" key="1">
    <source>
        <dbReference type="Pfam" id="PF23016"/>
    </source>
</evidence>
<evidence type="ECO:0000313" key="3">
    <source>
        <dbReference type="Proteomes" id="UP000234439"/>
    </source>
</evidence>
<feature type="non-terminal residue" evidence="2">
    <location>
        <position position="1"/>
    </location>
</feature>
<evidence type="ECO:0000313" key="2">
    <source>
        <dbReference type="EMBL" id="PLE24345.1"/>
    </source>
</evidence>
<sequence length="38" mass="4106">LALLQAELPLKKAAALAAEIHGVKKNALYKYALEQQGE</sequence>
<proteinExistence type="predicted"/>
<keyword evidence="2" id="KW-0489">Methyltransferase</keyword>
<comment type="caution">
    <text evidence="2">The sequence shown here is derived from an EMBL/GenBank/DDBJ whole genome shotgun (WGS) entry which is preliminary data.</text>
</comment>
<dbReference type="InterPro" id="IPR053910">
    <property type="entry name" value="RsmI_HTH"/>
</dbReference>
<accession>A0A9Q5ZUL6</accession>
<dbReference type="Pfam" id="PF23016">
    <property type="entry name" value="RsmI_C"/>
    <property type="match status" value="1"/>
</dbReference>
<dbReference type="GO" id="GO:0032259">
    <property type="term" value="P:methylation"/>
    <property type="evidence" value="ECO:0007669"/>
    <property type="project" value="UniProtKB-KW"/>
</dbReference>
<dbReference type="Proteomes" id="UP000234439">
    <property type="component" value="Unassembled WGS sequence"/>
</dbReference>
<dbReference type="AlphaFoldDB" id="A0A9Q5ZUL6"/>
<dbReference type="GO" id="GO:0008168">
    <property type="term" value="F:methyltransferase activity"/>
    <property type="evidence" value="ECO:0007669"/>
    <property type="project" value="UniProtKB-KW"/>
</dbReference>
<name>A0A9Q5ZUL6_KLEPN</name>
<dbReference type="EMBL" id="NCMJ01000204">
    <property type="protein sequence ID" value="PLE24345.1"/>
    <property type="molecule type" value="Genomic_DNA"/>
</dbReference>
<protein>
    <submittedName>
        <fullName evidence="2">16S rRNA methyltransferase</fullName>
    </submittedName>
</protein>
<feature type="domain" description="RsmI HTH" evidence="1">
    <location>
        <begin position="1"/>
        <end position="36"/>
    </location>
</feature>
<gene>
    <name evidence="2" type="ORF">B6I68_28325</name>
</gene>
<organism evidence="2 3">
    <name type="scientific">Klebsiella pneumoniae</name>
    <dbReference type="NCBI Taxonomy" id="573"/>
    <lineage>
        <taxon>Bacteria</taxon>
        <taxon>Pseudomonadati</taxon>
        <taxon>Pseudomonadota</taxon>
        <taxon>Gammaproteobacteria</taxon>
        <taxon>Enterobacterales</taxon>
        <taxon>Enterobacteriaceae</taxon>
        <taxon>Klebsiella/Raoultella group</taxon>
        <taxon>Klebsiella</taxon>
        <taxon>Klebsiella pneumoniae complex</taxon>
    </lineage>
</organism>
<keyword evidence="2" id="KW-0808">Transferase</keyword>
<reference evidence="2 3" key="1">
    <citation type="journal article" date="2017" name="J. Infect. Dis.">
        <title>An Analysis of the Epidemic of Klebsiella pneumoniae Carbapenemase-Producing K. pneumoniae: Convergence of Two Evolutionary Mechanisms Creates the Perfect Storm.</title>
        <authorList>
            <person name="Rojas L.J."/>
            <person name="Weinstock G.M."/>
            <person name="De La Cadena E."/>
            <person name="Diaz L."/>
            <person name="Rios R."/>
            <person name="Hanson B.M."/>
            <person name="Brown J.S."/>
            <person name="Vats P."/>
            <person name="Phillips D.S."/>
            <person name="Nguyen H."/>
            <person name="Hujer K.M."/>
            <person name="Correa A."/>
            <person name="Adams M.D."/>
            <person name="Perez F."/>
            <person name="Sodergren E."/>
            <person name="Narechania A."/>
            <person name="Planet P.J."/>
            <person name="Villegas M.V."/>
            <person name="Bonomo R.A."/>
            <person name="Arias C.A."/>
        </authorList>
    </citation>
    <scope>NUCLEOTIDE SEQUENCE [LARGE SCALE GENOMIC DNA]</scope>
    <source>
        <strain evidence="2 3">COL-Kpn30</strain>
    </source>
</reference>